<feature type="domain" description="PHD-type" evidence="21">
    <location>
        <begin position="875"/>
        <end position="983"/>
    </location>
</feature>
<organism evidence="22 23">
    <name type="scientific">Hypothenemus hampei</name>
    <name type="common">Coffee berry borer</name>
    <dbReference type="NCBI Taxonomy" id="57062"/>
    <lineage>
        <taxon>Eukaryota</taxon>
        <taxon>Metazoa</taxon>
        <taxon>Ecdysozoa</taxon>
        <taxon>Arthropoda</taxon>
        <taxon>Hexapoda</taxon>
        <taxon>Insecta</taxon>
        <taxon>Pterygota</taxon>
        <taxon>Neoptera</taxon>
        <taxon>Endopterygota</taxon>
        <taxon>Coleoptera</taxon>
        <taxon>Polyphaga</taxon>
        <taxon>Cucujiformia</taxon>
        <taxon>Curculionidae</taxon>
        <taxon>Scolytinae</taxon>
        <taxon>Hypothenemus</taxon>
    </lineage>
</organism>
<gene>
    <name evidence="22" type="ORF">ABEB36_010945</name>
</gene>
<evidence type="ECO:0000256" key="5">
    <source>
        <dbReference type="ARBA" id="ARBA00022723"/>
    </source>
</evidence>
<dbReference type="InterPro" id="IPR019786">
    <property type="entry name" value="Zinc_finger_PHD-type_CS"/>
</dbReference>
<feature type="domain" description="PHD-type" evidence="17">
    <location>
        <begin position="645"/>
        <end position="706"/>
    </location>
</feature>
<dbReference type="GO" id="GO:0005634">
    <property type="term" value="C:nucleus"/>
    <property type="evidence" value="ECO:0007669"/>
    <property type="project" value="UniProtKB-SubCell"/>
</dbReference>
<dbReference type="GO" id="GO:0032259">
    <property type="term" value="P:methylation"/>
    <property type="evidence" value="ECO:0007669"/>
    <property type="project" value="UniProtKB-KW"/>
</dbReference>
<keyword evidence="5" id="KW-0479">Metal-binding</keyword>
<dbReference type="Proteomes" id="UP001566132">
    <property type="component" value="Unassembled WGS sequence"/>
</dbReference>
<dbReference type="InterPro" id="IPR011011">
    <property type="entry name" value="Znf_FYVE_PHD"/>
</dbReference>
<dbReference type="CDD" id="cd15506">
    <property type="entry name" value="PHD1_KMT2A_like"/>
    <property type="match status" value="1"/>
</dbReference>
<keyword evidence="14" id="KW-0539">Nucleus</keyword>
<comment type="caution">
    <text evidence="22">The sequence shown here is derived from an EMBL/GenBank/DDBJ whole genome shotgun (WGS) entry which is preliminary data.</text>
</comment>
<dbReference type="EMBL" id="JBDJPC010000008">
    <property type="protein sequence ID" value="KAL1492736.1"/>
    <property type="molecule type" value="Genomic_DNA"/>
</dbReference>
<dbReference type="Gene3D" id="3.30.160.360">
    <property type="match status" value="2"/>
</dbReference>
<feature type="domain" description="Post-SET" evidence="19">
    <location>
        <begin position="2213"/>
        <end position="2229"/>
    </location>
</feature>
<dbReference type="SMART" id="SM00317">
    <property type="entry name" value="SET"/>
    <property type="match status" value="1"/>
</dbReference>
<dbReference type="SMART" id="SM00249">
    <property type="entry name" value="PHD"/>
    <property type="match status" value="4"/>
</dbReference>
<evidence type="ECO:0000256" key="14">
    <source>
        <dbReference type="ARBA" id="ARBA00023242"/>
    </source>
</evidence>
<dbReference type="InterPro" id="IPR019787">
    <property type="entry name" value="Znf_PHD-finger"/>
</dbReference>
<dbReference type="InterPro" id="IPR013083">
    <property type="entry name" value="Znf_RING/FYVE/PHD"/>
</dbReference>
<dbReference type="InterPro" id="IPR003888">
    <property type="entry name" value="FYrich_N"/>
</dbReference>
<evidence type="ECO:0000259" key="19">
    <source>
        <dbReference type="PROSITE" id="PS50868"/>
    </source>
</evidence>
<dbReference type="Pfam" id="PF05965">
    <property type="entry name" value="FYRC"/>
    <property type="match status" value="1"/>
</dbReference>
<evidence type="ECO:0000259" key="17">
    <source>
        <dbReference type="PROSITE" id="PS50016"/>
    </source>
</evidence>
<evidence type="ECO:0008006" key="24">
    <source>
        <dbReference type="Google" id="ProtNLM"/>
    </source>
</evidence>
<keyword evidence="3" id="KW-0808">Transferase</keyword>
<evidence type="ECO:0000256" key="3">
    <source>
        <dbReference type="ARBA" id="ARBA00022679"/>
    </source>
</evidence>
<accession>A0ABD1EEA4</accession>
<feature type="region of interest" description="Disordered" evidence="16">
    <location>
        <begin position="471"/>
        <end position="491"/>
    </location>
</feature>
<evidence type="ECO:0000256" key="6">
    <source>
        <dbReference type="ARBA" id="ARBA00022737"/>
    </source>
</evidence>
<sequence>MGRSKFPGKPSKQCHRKRVNVLPPTGELNQEGQSSSVPVTGASKESKQEEDLSENEGESSPQTRRARPLRRRLSRRLSTTMRKTVRQRNFITKIRGKTAIKTNGRVSKSNLTKGHVCKDTNNFAGKFVLPTRSVHSSRVIKPNKRFIDINDTLNIKKKGLVKRTIKHLEDKGSTSSADTNDKLAFSNGHRVILRQARLKLPNQASTQGPFSSNLHNGPGTIVCGVCGAVRYYRFVKQARKFNIYSCESCRKFISQQIKRQSVGSGNSNFLICLTGQGTCYVPPVERTQHWKMSKRAYRSRCPACWLKMCLKSYHLPTSLKQNLTQLLPKNMRGIDFSFSSSLPPILWQNNTDTCESAKERPLRVKPLQKLSIGIPPPAAPDVKRQKIDLKGPRVKHVCRSASIVLGQPLATFEAVDNGDSGSKKTSSESQELKVQESSDAIKTNDPCISISGEEDNPVRIFYEKPHLPKKERSLNSPILSNKEKTDSPPLPPKGILLEQPHDVNFENRFKSGFSVTISEPPSTSAMCFLCGSAGFDDILACNLCCEIYHVFCLQEYGVPISSKDWICMRCSPCQKCKLTDKNKKSCSKCLRIYHSECFSSAEDANKLVCKDCTVCKECNAQNYNFSTCPGNLSLCLNCSEKRKIGKCCLICQQSFEESSFCDKILECSECHKWVHSDCEKLTSEQYDILKLLPVSSSFTCTRCRKDSKSIWENYVQTHLYTCFNRIFRMLTKNKSAKMVLKKLSIKGSLFRRYVLSKSLDIDNNNYNKDVDKIYSFEESERLKEPNITVYTLVDIKSRLWDYNSVKKFNNDMQEALKLYDSEQIMSIYKNIFQTVFPWFNQTHEQCEDPGLPCPLEVQEGSLKFSDLPVNNSTNLRCCQLCQKLGDGLSHQESRLLYCGSNLWVHGNCAYWSSNVYEQVDNHLQNVLSTIANSKNVRCLICDKTGASIQCHLCRSSSYHFMCARKSNFYFTKVGKTCFCVKHPPEQSEHFLKSDRDFYLNRSLFVDHSTKENLRCKPDKISCLIGSLCVKSLGKIEPVVSDTADAIIPTKFVCTKLFWSISQPWKLVTYTISTSIQNPNCTTLTVDKNFTVDHSLEQEPLEKAMKELNDWRRVYDRKPDDIDSEDEEEKNGTQLLSPELTDTILEDLPHDILDGISVQDIFPNFSYEDMLNLDNSNTDSLAESIKKPEEDDSTNDWLKYKTSEIRKVPPLSLTVSYKVEQNKKRKLSKESNNLLLLQLDGAFDESSSECGSPTTTHNVWNVCEEPPVTCEKCHCTYRTQASYKRHLDSCEVICTSESDSENVIEQESIEENGLVHAQMQPIEVTLQVSEPSQPPVLIQAFESYQSQVHTSVLNMESASAQPQVPVQSALALSEPTPISIQVPLCVGPQIVQPSIEFQQQQTQPMALQSMSQVFVQRSPRRDPMVLQQIQPAPTGFVPFVDAFGQAQNNQNTVQYVQLAPQVPTQPQLLQIRPDGNVIGILPSIQPPTVIVQQPQQLVLDSSGAFGWAQQPQPQIYYGFETIVQNTVMQSQQFLPTPVPGVLTANSSYSTTTQVFQTSKLEPVLDVSSNSFVLVNSSGQLEMPQTQFPQAQPIVTSQTPTLIYSTPASNGQKSIAATSQQNCINLPTAPFVSDHNIPMNVVPPIPKVPTSHARPMSRVLPMPTGKASKKIAEAIKFPDVEKPVKMDDTAMISSDLENTTHSSLFNSKKNRKFEILDYKIIKAPTTKVFNALTSVVEKPFKEFEPVRKLSRLSTYEPLKEIEKVKIENVFVKPLMETDKWITVEKRPKIENIPDLDQINKLEDINNEHILTENSLKKLEETIQKHNLQYPIKTNNKKSEDSLHKNSQDPIIKKLFQEPAKPSLDMPQLDDDLKEPPIVVEPLQTPCIKIESPIKNNVNKMVVPPLLSVKPQVKKLEDLPEPKQKQEPERNAAPSIVYTVENQEESFKCSSTSIAECWVKVLEAVQNARAAHNMSPLTSDGRQIKSVQITGLKSSHVKYLVEQLPGASKCIKYKPLFKFGPHSQDMDLCLHGFGSVRCQPYKTRNVEPYDMFNWLSSKHRKPFVSCEYHTVQSRRMNNFPITMKFKNLKFTSKYSVGVYRSKIHGKGLFCLRDIESGEMVIEYAGEVIRSILTDKREKFYNSKGIGCYMFRVDDNFVVDATMKGNAARFINHSCDPNCYSKVVEIMGHKHIIIFALRRISSGEELTYDYKFPFEEDKIPCTCGARRCRKFLN</sequence>
<evidence type="ECO:0000256" key="15">
    <source>
        <dbReference type="PROSITE-ProRule" id="PRU00146"/>
    </source>
</evidence>
<feature type="domain" description="Nuclear receptor" evidence="20">
    <location>
        <begin position="220"/>
        <end position="326"/>
    </location>
</feature>
<evidence type="ECO:0000256" key="12">
    <source>
        <dbReference type="ARBA" id="ARBA00023125"/>
    </source>
</evidence>
<dbReference type="PROSITE" id="PS50280">
    <property type="entry name" value="SET"/>
    <property type="match status" value="1"/>
</dbReference>
<dbReference type="InterPro" id="IPR003616">
    <property type="entry name" value="Post-SET_dom"/>
</dbReference>
<feature type="compositionally biased region" description="Polar residues" evidence="16">
    <location>
        <begin position="27"/>
        <end position="38"/>
    </location>
</feature>
<dbReference type="PROSITE" id="PS51805">
    <property type="entry name" value="EPHD"/>
    <property type="match status" value="1"/>
</dbReference>
<feature type="compositionally biased region" description="Basic residues" evidence="16">
    <location>
        <begin position="64"/>
        <end position="75"/>
    </location>
</feature>
<feature type="domain" description="SET" evidence="18">
    <location>
        <begin position="2091"/>
        <end position="2207"/>
    </location>
</feature>
<dbReference type="PROSITE" id="PS51030">
    <property type="entry name" value="NUCLEAR_REC_DBD_2"/>
    <property type="match status" value="1"/>
</dbReference>
<dbReference type="Gene3D" id="3.30.40.10">
    <property type="entry name" value="Zinc/RING finger domain, C3HC4 (zinc finger)"/>
    <property type="match status" value="3"/>
</dbReference>
<evidence type="ECO:0000256" key="2">
    <source>
        <dbReference type="ARBA" id="ARBA00022603"/>
    </source>
</evidence>
<evidence type="ECO:0000256" key="1">
    <source>
        <dbReference type="ARBA" id="ARBA00004123"/>
    </source>
</evidence>
<feature type="region of interest" description="Disordered" evidence="16">
    <location>
        <begin position="1"/>
        <end position="81"/>
    </location>
</feature>
<dbReference type="Pfam" id="PF05964">
    <property type="entry name" value="FYRN"/>
    <property type="match status" value="1"/>
</dbReference>
<dbReference type="InterPro" id="IPR003889">
    <property type="entry name" value="FYrich_C"/>
</dbReference>
<evidence type="ECO:0000256" key="9">
    <source>
        <dbReference type="ARBA" id="ARBA00022853"/>
    </source>
</evidence>
<feature type="domain" description="PHD-type" evidence="17">
    <location>
        <begin position="524"/>
        <end position="573"/>
    </location>
</feature>
<dbReference type="PROSITE" id="PS50016">
    <property type="entry name" value="ZF_PHD_2"/>
    <property type="match status" value="2"/>
</dbReference>
<protein>
    <recommendedName>
        <fullName evidence="24">[Histone H3]-lysine(4) N-trimethyltransferase</fullName>
    </recommendedName>
</protein>
<dbReference type="PROSITE" id="PS01359">
    <property type="entry name" value="ZF_PHD_1"/>
    <property type="match status" value="1"/>
</dbReference>
<evidence type="ECO:0000259" key="20">
    <source>
        <dbReference type="PROSITE" id="PS51030"/>
    </source>
</evidence>
<dbReference type="GO" id="GO:0003677">
    <property type="term" value="F:DNA binding"/>
    <property type="evidence" value="ECO:0007669"/>
    <property type="project" value="UniProtKB-KW"/>
</dbReference>
<evidence type="ECO:0000256" key="4">
    <source>
        <dbReference type="ARBA" id="ARBA00022691"/>
    </source>
</evidence>
<evidence type="ECO:0000256" key="11">
    <source>
        <dbReference type="ARBA" id="ARBA00023117"/>
    </source>
</evidence>
<dbReference type="GO" id="GO:0042800">
    <property type="term" value="F:histone H3K4 methyltransferase activity"/>
    <property type="evidence" value="ECO:0007669"/>
    <property type="project" value="UniProtKB-ARBA"/>
</dbReference>
<dbReference type="InterPro" id="IPR001965">
    <property type="entry name" value="Znf_PHD"/>
</dbReference>
<dbReference type="GO" id="GO:0008270">
    <property type="term" value="F:zinc ion binding"/>
    <property type="evidence" value="ECO:0007669"/>
    <property type="project" value="UniProtKB-KW"/>
</dbReference>
<evidence type="ECO:0000259" key="21">
    <source>
        <dbReference type="PROSITE" id="PS51805"/>
    </source>
</evidence>
<evidence type="ECO:0000256" key="16">
    <source>
        <dbReference type="SAM" id="MobiDB-lite"/>
    </source>
</evidence>
<dbReference type="Pfam" id="PF00856">
    <property type="entry name" value="SET"/>
    <property type="match status" value="1"/>
</dbReference>
<dbReference type="SUPFAM" id="SSF57903">
    <property type="entry name" value="FYVE/PHD zinc finger"/>
    <property type="match status" value="2"/>
</dbReference>
<evidence type="ECO:0000256" key="13">
    <source>
        <dbReference type="ARBA" id="ARBA00023163"/>
    </source>
</evidence>
<dbReference type="SMART" id="SM00541">
    <property type="entry name" value="FYRN"/>
    <property type="match status" value="1"/>
</dbReference>
<evidence type="ECO:0000313" key="22">
    <source>
        <dbReference type="EMBL" id="KAL1492736.1"/>
    </source>
</evidence>
<keyword evidence="23" id="KW-1185">Reference proteome</keyword>
<dbReference type="PANTHER" id="PTHR45838">
    <property type="entry name" value="HISTONE-LYSINE-N-METHYLTRANSFERASE 2 KMT2 FAMILY MEMBER"/>
    <property type="match status" value="1"/>
</dbReference>
<keyword evidence="8" id="KW-0862">Zinc</keyword>
<reference evidence="22 23" key="1">
    <citation type="submission" date="2024-05" db="EMBL/GenBank/DDBJ databases">
        <title>Genetic variation in Jamaican populations of the coffee berry borer (Hypothenemus hampei).</title>
        <authorList>
            <person name="Errbii M."/>
            <person name="Myrie A."/>
        </authorList>
    </citation>
    <scope>NUCLEOTIDE SEQUENCE [LARGE SCALE GENOMIC DNA]</scope>
    <source>
        <strain evidence="22">JA-Hopewell-2020-01-JO</strain>
        <tissue evidence="22">Whole body</tissue>
    </source>
</reference>
<proteinExistence type="predicted"/>
<keyword evidence="9" id="KW-0156">Chromatin regulator</keyword>
<dbReference type="InterPro" id="IPR034732">
    <property type="entry name" value="EPHD"/>
</dbReference>
<dbReference type="CDD" id="cd19170">
    <property type="entry name" value="SET_KMT2A_2B"/>
    <property type="match status" value="1"/>
</dbReference>
<comment type="subcellular location">
    <subcellularLocation>
        <location evidence="1">Nucleus</location>
    </subcellularLocation>
</comment>
<dbReference type="InterPro" id="IPR001628">
    <property type="entry name" value="Znf_hrmn_rcpt"/>
</dbReference>
<dbReference type="InterPro" id="IPR001214">
    <property type="entry name" value="SET_dom"/>
</dbReference>
<evidence type="ECO:0000259" key="18">
    <source>
        <dbReference type="PROSITE" id="PS50280"/>
    </source>
</evidence>
<keyword evidence="4" id="KW-0949">S-adenosyl-L-methionine</keyword>
<dbReference type="InterPro" id="IPR047219">
    <property type="entry name" value="KMT2A_2B_SET"/>
</dbReference>
<evidence type="ECO:0000256" key="10">
    <source>
        <dbReference type="ARBA" id="ARBA00023015"/>
    </source>
</evidence>
<evidence type="ECO:0000313" key="23">
    <source>
        <dbReference type="Proteomes" id="UP001566132"/>
    </source>
</evidence>
<feature type="region of interest" description="Disordered" evidence="16">
    <location>
        <begin position="414"/>
        <end position="450"/>
    </location>
</feature>
<keyword evidence="12" id="KW-0238">DNA-binding</keyword>
<dbReference type="PANTHER" id="PTHR45838:SF4">
    <property type="entry name" value="HISTONE-LYSINE N-METHYLTRANSFERASE TRITHORAX"/>
    <property type="match status" value="1"/>
</dbReference>
<keyword evidence="2" id="KW-0489">Methyltransferase</keyword>
<dbReference type="FunFam" id="2.170.270.10:FF:000004">
    <property type="entry name" value="Histone-lysine N-methyltransferase"/>
    <property type="match status" value="1"/>
</dbReference>
<dbReference type="PROSITE" id="PS50868">
    <property type="entry name" value="POST_SET"/>
    <property type="match status" value="1"/>
</dbReference>
<keyword evidence="13" id="KW-0804">Transcription</keyword>
<keyword evidence="11" id="KW-0103">Bromodomain</keyword>
<evidence type="ECO:0000256" key="8">
    <source>
        <dbReference type="ARBA" id="ARBA00022833"/>
    </source>
</evidence>
<dbReference type="Gene3D" id="2.170.270.10">
    <property type="entry name" value="SET domain"/>
    <property type="match status" value="1"/>
</dbReference>
<dbReference type="SMART" id="SM00508">
    <property type="entry name" value="PostSET"/>
    <property type="match status" value="1"/>
</dbReference>
<keyword evidence="10" id="KW-0805">Transcription regulation</keyword>
<dbReference type="PROSITE" id="PS51542">
    <property type="entry name" value="FYRN"/>
    <property type="match status" value="1"/>
</dbReference>
<dbReference type="SUPFAM" id="SSF82199">
    <property type="entry name" value="SET domain"/>
    <property type="match status" value="1"/>
</dbReference>
<feature type="compositionally biased region" description="Basic and acidic residues" evidence="16">
    <location>
        <begin position="421"/>
        <end position="436"/>
    </location>
</feature>
<dbReference type="InterPro" id="IPR046341">
    <property type="entry name" value="SET_dom_sf"/>
</dbReference>
<dbReference type="SMART" id="SM00542">
    <property type="entry name" value="FYRC"/>
    <property type="match status" value="1"/>
</dbReference>
<keyword evidence="6" id="KW-0677">Repeat</keyword>
<name>A0ABD1EEA4_HYPHA</name>
<keyword evidence="7 15" id="KW-0863">Zinc-finger</keyword>
<evidence type="ECO:0000256" key="7">
    <source>
        <dbReference type="ARBA" id="ARBA00022771"/>
    </source>
</evidence>
<dbReference type="PROSITE" id="PS51543">
    <property type="entry name" value="FYRC"/>
    <property type="match status" value="1"/>
</dbReference>